<name>A0ABT2MSD4_9CYAN</name>
<dbReference type="Pfam" id="PF06634">
    <property type="entry name" value="DUF1156"/>
    <property type="match status" value="1"/>
</dbReference>
<organism evidence="2 3">
    <name type="scientific">Laspinema palackyanum D2a</name>
    <dbReference type="NCBI Taxonomy" id="2953684"/>
    <lineage>
        <taxon>Bacteria</taxon>
        <taxon>Bacillati</taxon>
        <taxon>Cyanobacteriota</taxon>
        <taxon>Cyanophyceae</taxon>
        <taxon>Oscillatoriophycideae</taxon>
        <taxon>Oscillatoriales</taxon>
        <taxon>Laspinemataceae</taxon>
        <taxon>Laspinema</taxon>
        <taxon>Laspinema palackyanum</taxon>
    </lineage>
</organism>
<dbReference type="RefSeq" id="WP_368007028.1">
    <property type="nucleotide sequence ID" value="NZ_JAMXFF010000019.1"/>
</dbReference>
<dbReference type="EMBL" id="JAMXFF010000019">
    <property type="protein sequence ID" value="MCT7967442.1"/>
    <property type="molecule type" value="Genomic_DNA"/>
</dbReference>
<comment type="caution">
    <text evidence="2">The sequence shown here is derived from an EMBL/GenBank/DDBJ whole genome shotgun (WGS) entry which is preliminary data.</text>
</comment>
<evidence type="ECO:0000259" key="1">
    <source>
        <dbReference type="Pfam" id="PF06634"/>
    </source>
</evidence>
<sequence length="975" mass="108823">MRKKLIEVALPLEAINAESAREKSIRHGHPSTLHLWWARRPLAACRAVLWSSLVDDPSSWPDKFPTEEDQKRERERLFDILGRITIETDKKGNHKQVVRGLVSWDDIKNPAIIDEAQKEIARCLAWDRGEEPPTQPDAVRDYIAKYAPPAYDPFAGGGSIPLEAQRLGLEAHASDLNPVAVLINKALIEIPPKFKDLPPINPENRQKKGMNFWKAAQGLAADVRYYGQWMRDRAFQRMGHLYPKVALPKEYGDDAEATVIAWLWARTVKCPNPACGCQMPLVKSFQLSTKKGKEAWVQPKVQQGQGESEPNGEMMAETAVPRIRFQVQSGTGEVPDGTVGRKGAVCLACGAPVGLDYVRSEGCGGRMGAQLMAIVAEGNKGRIYLSPTHEQEQIANSAQPKWQPESELICKSGVINAPLYGMTKHADLFTSRQLVALTTFSDLVSEAKKKAFQDAVCARLSDDDVPLNEGGTGARAYGEAIATYLAFAVDKSSDYWSNLCTWGISGETMSHVFTRQAIPMTWDFCEANPLSDSTGNFNGAINWVVQVLENHENGNCKSEVFQHDATLIHENDSRPKIVSTDPPYYDAVPYADLSDFFYTWLRPSVSSIYPDICSTLLAPKHQEMVADTFRHGSKQKAKDFFESSLIKLFNRINNLNHRDYPVTVYYALKQSETDDNNNVASTGWETILEGLMQANFSISGTWPLRTERSARMRNLDSNALASSIVLICRPRPETAPKITRRQFLSELKKELPKALKTLQQGNIAPVDLAQASIGPGMAVYSQYTAVLENDGSPMRVRTALQLINQLLDEYLTEQEGEFDSDTRWALTWFEQHQFNEGQYGDAETLSKARNTSIQGLEQAGILTAKAGKVRLLKRSELQPNWNPEQDNRVPHWEITQHLIRALDQTGEIGAAELLAKLGDGGEIARDLAYRLYNLCDRKGWSAEGIGYNSLVISWPEISRLARESKKSEPIQGSLF</sequence>
<dbReference type="InterPro" id="IPR009537">
    <property type="entry name" value="DUF1156"/>
</dbReference>
<evidence type="ECO:0000313" key="2">
    <source>
        <dbReference type="EMBL" id="MCT7967442.1"/>
    </source>
</evidence>
<evidence type="ECO:0000313" key="3">
    <source>
        <dbReference type="Proteomes" id="UP001525890"/>
    </source>
</evidence>
<feature type="domain" description="DUF1156" evidence="1">
    <location>
        <begin position="9"/>
        <end position="80"/>
    </location>
</feature>
<dbReference type="InterPro" id="IPR029063">
    <property type="entry name" value="SAM-dependent_MTases_sf"/>
</dbReference>
<gene>
    <name evidence="2" type="ORF">NG799_13965</name>
</gene>
<accession>A0ABT2MSD4</accession>
<keyword evidence="3" id="KW-1185">Reference proteome</keyword>
<dbReference type="Proteomes" id="UP001525890">
    <property type="component" value="Unassembled WGS sequence"/>
</dbReference>
<reference evidence="2 3" key="1">
    <citation type="journal article" date="2022" name="Front. Microbiol.">
        <title>High genomic differentiation and limited gene flow indicate recent cryptic speciation within the genus Laspinema (cyanobacteria).</title>
        <authorList>
            <person name="Stanojkovic A."/>
            <person name="Skoupy S."/>
            <person name="Skaloud P."/>
            <person name="Dvorak P."/>
        </authorList>
    </citation>
    <scope>NUCLEOTIDE SEQUENCE [LARGE SCALE GENOMIC DNA]</scope>
    <source>
        <strain evidence="2 3">D2a</strain>
    </source>
</reference>
<protein>
    <submittedName>
        <fullName evidence="2">DUF1156 domain-containing protein</fullName>
    </submittedName>
</protein>
<proteinExistence type="predicted"/>
<dbReference type="SUPFAM" id="SSF53335">
    <property type="entry name" value="S-adenosyl-L-methionine-dependent methyltransferases"/>
    <property type="match status" value="1"/>
</dbReference>